<name>A0A9I9DJV5_CUCME</name>
<sequence length="349" mass="39143">MWPCANNALDKHACDIWRYAVSQSRPFKHRIAVQNPKIANKLATYPQEGKLFYLESANEYIIYVAQNACRDSSQLPLPPLLEVISRAQSSWNPPPSSLMPSPYLVVVEQFFFDCHYACQHHRTKSVGKKKSKARDKDDSLRMFGNPSSMRPFVGDPLLKLIAVDWFKVDKSFDGIALHPRNLVELLTNVIMWRKCCSFATSLFVRRLLVNEVSRSSSPVYYGTLRLSVEVSFIPSPPVRFSRLFCIGVALFSSSVDSENFTGVRRDVDKSESGGGPGIRSVNEESSNGIGGEAISFGEVKRLMRLVNVEALEMKLRTDGKEMGDVINATGCNSDKSLLWSFSTLLLKFP</sequence>
<dbReference type="Gramene" id="MELO3C019849.2.1">
    <property type="protein sequence ID" value="MELO3C019849.2.1"/>
    <property type="gene ID" value="MELO3C019849.2"/>
</dbReference>
<protein>
    <submittedName>
        <fullName evidence="2">Uncharacterized protein</fullName>
    </submittedName>
</protein>
<organism evidence="2">
    <name type="scientific">Cucumis melo</name>
    <name type="common">Muskmelon</name>
    <dbReference type="NCBI Taxonomy" id="3656"/>
    <lineage>
        <taxon>Eukaryota</taxon>
        <taxon>Viridiplantae</taxon>
        <taxon>Streptophyta</taxon>
        <taxon>Embryophyta</taxon>
        <taxon>Tracheophyta</taxon>
        <taxon>Spermatophyta</taxon>
        <taxon>Magnoliopsida</taxon>
        <taxon>eudicotyledons</taxon>
        <taxon>Gunneridae</taxon>
        <taxon>Pentapetalae</taxon>
        <taxon>rosids</taxon>
        <taxon>fabids</taxon>
        <taxon>Cucurbitales</taxon>
        <taxon>Cucurbitaceae</taxon>
        <taxon>Benincaseae</taxon>
        <taxon>Cucumis</taxon>
    </lineage>
</organism>
<evidence type="ECO:0000313" key="2">
    <source>
        <dbReference type="EnsemblPlants" id="MELO3C019849.2.1"/>
    </source>
</evidence>
<feature type="region of interest" description="Disordered" evidence="1">
    <location>
        <begin position="267"/>
        <end position="286"/>
    </location>
</feature>
<evidence type="ECO:0000256" key="1">
    <source>
        <dbReference type="SAM" id="MobiDB-lite"/>
    </source>
</evidence>
<dbReference type="EnsemblPlants" id="MELO3C019849.2.1">
    <property type="protein sequence ID" value="MELO3C019849.2.1"/>
    <property type="gene ID" value="MELO3C019849.2"/>
</dbReference>
<dbReference type="AlphaFoldDB" id="A0A9I9DJV5"/>
<reference evidence="2" key="1">
    <citation type="submission" date="2023-03" db="UniProtKB">
        <authorList>
            <consortium name="EnsemblPlants"/>
        </authorList>
    </citation>
    <scope>IDENTIFICATION</scope>
</reference>
<proteinExistence type="predicted"/>
<accession>A0A9I9DJV5</accession>